<evidence type="ECO:0000313" key="2">
    <source>
        <dbReference type="Proteomes" id="UP001231189"/>
    </source>
</evidence>
<sequence>MESLRQQYSVVKDRTSAHETYNLGSHVMQCGDIGLNDQSLYLFMGTAGADLPSGHPGHVPGHNSAVYRNSGDLPWWLWLLQQPEFVT</sequence>
<dbReference type="EMBL" id="JAUUTY010000005">
    <property type="protein sequence ID" value="KAK1630750.1"/>
    <property type="molecule type" value="Genomic_DNA"/>
</dbReference>
<dbReference type="AlphaFoldDB" id="A0AAD8W0D2"/>
<organism evidence="1 2">
    <name type="scientific">Lolium multiflorum</name>
    <name type="common">Italian ryegrass</name>
    <name type="synonym">Lolium perenne subsp. multiflorum</name>
    <dbReference type="NCBI Taxonomy" id="4521"/>
    <lineage>
        <taxon>Eukaryota</taxon>
        <taxon>Viridiplantae</taxon>
        <taxon>Streptophyta</taxon>
        <taxon>Embryophyta</taxon>
        <taxon>Tracheophyta</taxon>
        <taxon>Spermatophyta</taxon>
        <taxon>Magnoliopsida</taxon>
        <taxon>Liliopsida</taxon>
        <taxon>Poales</taxon>
        <taxon>Poaceae</taxon>
        <taxon>BOP clade</taxon>
        <taxon>Pooideae</taxon>
        <taxon>Poodae</taxon>
        <taxon>Poeae</taxon>
        <taxon>Poeae Chloroplast Group 2 (Poeae type)</taxon>
        <taxon>Loliodinae</taxon>
        <taxon>Loliinae</taxon>
        <taxon>Lolium</taxon>
    </lineage>
</organism>
<dbReference type="Proteomes" id="UP001231189">
    <property type="component" value="Unassembled WGS sequence"/>
</dbReference>
<keyword evidence="2" id="KW-1185">Reference proteome</keyword>
<accession>A0AAD8W0D2</accession>
<reference evidence="1" key="1">
    <citation type="submission" date="2023-07" db="EMBL/GenBank/DDBJ databases">
        <title>A chromosome-level genome assembly of Lolium multiflorum.</title>
        <authorList>
            <person name="Chen Y."/>
            <person name="Copetti D."/>
            <person name="Kolliker R."/>
            <person name="Studer B."/>
        </authorList>
    </citation>
    <scope>NUCLEOTIDE SEQUENCE</scope>
    <source>
        <strain evidence="1">02402/16</strain>
        <tissue evidence="1">Leaf</tissue>
    </source>
</reference>
<proteinExistence type="predicted"/>
<evidence type="ECO:0000313" key="1">
    <source>
        <dbReference type="EMBL" id="KAK1630750.1"/>
    </source>
</evidence>
<gene>
    <name evidence="1" type="ORF">QYE76_005065</name>
</gene>
<protein>
    <submittedName>
        <fullName evidence="1">Uncharacterized protein</fullName>
    </submittedName>
</protein>
<comment type="caution">
    <text evidence="1">The sequence shown here is derived from an EMBL/GenBank/DDBJ whole genome shotgun (WGS) entry which is preliminary data.</text>
</comment>
<name>A0AAD8W0D2_LOLMU</name>